<keyword evidence="2" id="KW-1185">Reference proteome</keyword>
<dbReference type="EMBL" id="AP019779">
    <property type="protein sequence ID" value="BBL62367.1"/>
    <property type="molecule type" value="Genomic_DNA"/>
</dbReference>
<proteinExistence type="predicted"/>
<sequence>MSNKIRGFYLLDKNNEITKSLELFADGTYKLKKESFVDNEEKIKYIDEVLEKKESYPKLVLNSNGTYDILLESGKAEIEDKEILKEILDEYFANPNENIETWAVIDLPLSIINKLSSDSTTIST</sequence>
<name>A0ACA8R3Y6_METAZ</name>
<organism evidence="1 2">
    <name type="scientific">Methanobrevibacter arboriphilus</name>
    <dbReference type="NCBI Taxonomy" id="39441"/>
    <lineage>
        <taxon>Archaea</taxon>
        <taxon>Methanobacteriati</taxon>
        <taxon>Methanobacteriota</taxon>
        <taxon>Methanomada group</taxon>
        <taxon>Methanobacteria</taxon>
        <taxon>Methanobacteriales</taxon>
        <taxon>Methanobacteriaceae</taxon>
        <taxon>Methanobrevibacter</taxon>
    </lineage>
</organism>
<evidence type="ECO:0000313" key="1">
    <source>
        <dbReference type="EMBL" id="BBL62367.1"/>
    </source>
</evidence>
<gene>
    <name evidence="1" type="ORF">MarbSA_14070</name>
</gene>
<evidence type="ECO:0000313" key="2">
    <source>
        <dbReference type="Proteomes" id="UP000825015"/>
    </source>
</evidence>
<reference evidence="1" key="1">
    <citation type="submission" date="2019-06" db="EMBL/GenBank/DDBJ databases">
        <title>Complete genome sequence of Methanobrevibacter arboriphilus strain SA.</title>
        <authorList>
            <person name="Asakawa S."/>
        </authorList>
    </citation>
    <scope>NUCLEOTIDE SEQUENCE</scope>
    <source>
        <strain evidence="1">SA</strain>
    </source>
</reference>
<accession>A0ACA8R3Y6</accession>
<protein>
    <submittedName>
        <fullName evidence="1">Uncharacterized protein</fullName>
    </submittedName>
</protein>
<dbReference type="Proteomes" id="UP000825015">
    <property type="component" value="Chromosome"/>
</dbReference>